<dbReference type="InterPro" id="IPR036182">
    <property type="entry name" value="PCuAC_sf"/>
</dbReference>
<sequence length="139" mass="15091">MRTVLLALLPLLALAACRQPPGELRLGDAWIREAPSEGPMAGYVRIDNGLPEALRCDGATSPDFGAIEIHRSALENGMSRMLRDQVVEVPARGQALLQPGDYHLMLFRPQRALKAGDHATITLLCGTRHASAEFTIRAP</sequence>
<dbReference type="EMBL" id="PSNW01000018">
    <property type="protein sequence ID" value="PPE71923.1"/>
    <property type="molecule type" value="Genomic_DNA"/>
</dbReference>
<dbReference type="Proteomes" id="UP000238220">
    <property type="component" value="Unassembled WGS sequence"/>
</dbReference>
<dbReference type="AlphaFoldDB" id="A0A2S5TA98"/>
<dbReference type="PROSITE" id="PS51257">
    <property type="entry name" value="PROKAR_LIPOPROTEIN"/>
    <property type="match status" value="1"/>
</dbReference>
<dbReference type="OrthoDB" id="9796962at2"/>
<comment type="caution">
    <text evidence="2">The sequence shown here is derived from an EMBL/GenBank/DDBJ whole genome shotgun (WGS) entry which is preliminary data.</text>
</comment>
<name>A0A2S5TA98_9GAMM</name>
<dbReference type="RefSeq" id="WP_104232362.1">
    <property type="nucleotide sequence ID" value="NZ_PSNW01000018.1"/>
</dbReference>
<organism evidence="2 3">
    <name type="scientific">Solimonas fluminis</name>
    <dbReference type="NCBI Taxonomy" id="2086571"/>
    <lineage>
        <taxon>Bacteria</taxon>
        <taxon>Pseudomonadati</taxon>
        <taxon>Pseudomonadota</taxon>
        <taxon>Gammaproteobacteria</taxon>
        <taxon>Nevskiales</taxon>
        <taxon>Nevskiaceae</taxon>
        <taxon>Solimonas</taxon>
    </lineage>
</organism>
<evidence type="ECO:0000256" key="1">
    <source>
        <dbReference type="SAM" id="SignalP"/>
    </source>
</evidence>
<dbReference type="Pfam" id="PF04314">
    <property type="entry name" value="PCuAC"/>
    <property type="match status" value="1"/>
</dbReference>
<keyword evidence="3" id="KW-1185">Reference proteome</keyword>
<dbReference type="Gene3D" id="2.60.40.1890">
    <property type="entry name" value="PCu(A)C copper chaperone"/>
    <property type="match status" value="1"/>
</dbReference>
<dbReference type="SUPFAM" id="SSF110087">
    <property type="entry name" value="DR1885-like metal-binding protein"/>
    <property type="match status" value="1"/>
</dbReference>
<evidence type="ECO:0000313" key="3">
    <source>
        <dbReference type="Proteomes" id="UP000238220"/>
    </source>
</evidence>
<dbReference type="InterPro" id="IPR007410">
    <property type="entry name" value="LpqE-like"/>
</dbReference>
<protein>
    <submittedName>
        <fullName evidence="2">Copper chaperone PCu(A)C</fullName>
    </submittedName>
</protein>
<keyword evidence="1" id="KW-0732">Signal</keyword>
<reference evidence="2 3" key="1">
    <citation type="submission" date="2018-02" db="EMBL/GenBank/DDBJ databases">
        <title>Genome sequencing of Solimonas sp. HR-BB.</title>
        <authorList>
            <person name="Lee Y."/>
            <person name="Jeon C.O."/>
        </authorList>
    </citation>
    <scope>NUCLEOTIDE SEQUENCE [LARGE SCALE GENOMIC DNA]</scope>
    <source>
        <strain evidence="2 3">HR-BB</strain>
    </source>
</reference>
<dbReference type="PANTHER" id="PTHR36302">
    <property type="entry name" value="BLR7088 PROTEIN"/>
    <property type="match status" value="1"/>
</dbReference>
<feature type="signal peptide" evidence="1">
    <location>
        <begin position="1"/>
        <end position="15"/>
    </location>
</feature>
<proteinExistence type="predicted"/>
<evidence type="ECO:0000313" key="2">
    <source>
        <dbReference type="EMBL" id="PPE71923.1"/>
    </source>
</evidence>
<dbReference type="PANTHER" id="PTHR36302:SF1">
    <property type="entry name" value="COPPER CHAPERONE PCU(A)C"/>
    <property type="match status" value="1"/>
</dbReference>
<feature type="chain" id="PRO_5015735337" evidence="1">
    <location>
        <begin position="16"/>
        <end position="139"/>
    </location>
</feature>
<gene>
    <name evidence="2" type="ORF">C3942_21155</name>
</gene>
<dbReference type="InterPro" id="IPR058248">
    <property type="entry name" value="Lxx211020-like"/>
</dbReference>
<accession>A0A2S5TA98</accession>